<gene>
    <name evidence="2" type="ORF">CR513_59693</name>
</gene>
<dbReference type="AlphaFoldDB" id="A0A371E7L5"/>
<feature type="region of interest" description="Disordered" evidence="1">
    <location>
        <begin position="108"/>
        <end position="127"/>
    </location>
</feature>
<reference evidence="2" key="1">
    <citation type="submission" date="2018-05" db="EMBL/GenBank/DDBJ databases">
        <title>Draft genome of Mucuna pruriens seed.</title>
        <authorList>
            <person name="Nnadi N.E."/>
            <person name="Vos R."/>
            <person name="Hasami M.H."/>
            <person name="Devisetty U.K."/>
            <person name="Aguiy J.C."/>
        </authorList>
    </citation>
    <scope>NUCLEOTIDE SEQUENCE [LARGE SCALE GENOMIC DNA]</scope>
    <source>
        <strain evidence="2">JCA_2017</strain>
    </source>
</reference>
<organism evidence="2 3">
    <name type="scientific">Mucuna pruriens</name>
    <name type="common">Velvet bean</name>
    <name type="synonym">Dolichos pruriens</name>
    <dbReference type="NCBI Taxonomy" id="157652"/>
    <lineage>
        <taxon>Eukaryota</taxon>
        <taxon>Viridiplantae</taxon>
        <taxon>Streptophyta</taxon>
        <taxon>Embryophyta</taxon>
        <taxon>Tracheophyta</taxon>
        <taxon>Spermatophyta</taxon>
        <taxon>Magnoliopsida</taxon>
        <taxon>eudicotyledons</taxon>
        <taxon>Gunneridae</taxon>
        <taxon>Pentapetalae</taxon>
        <taxon>rosids</taxon>
        <taxon>fabids</taxon>
        <taxon>Fabales</taxon>
        <taxon>Fabaceae</taxon>
        <taxon>Papilionoideae</taxon>
        <taxon>50 kb inversion clade</taxon>
        <taxon>NPAAA clade</taxon>
        <taxon>indigoferoid/millettioid clade</taxon>
        <taxon>Phaseoleae</taxon>
        <taxon>Mucuna</taxon>
    </lineage>
</organism>
<protein>
    <submittedName>
        <fullName evidence="2">Uncharacterized protein</fullName>
    </submittedName>
</protein>
<name>A0A371E7L5_MUCPR</name>
<feature type="non-terminal residue" evidence="2">
    <location>
        <position position="1"/>
    </location>
</feature>
<keyword evidence="3" id="KW-1185">Reference proteome</keyword>
<sequence>MDYLLLSAMVDEAQKELRVSDKWRETHDLFNGLSIFAWSPITKRFKAGDEVREKLIKGLTPRQIHHAFDIHIDMVDLNDIFDETTMNDLNIENFDDIQVSLPNVESMSPTFAQSNHSTKTYTSQGKSVAKRQVSNAKQQVIAIEKHNEIVHGQVTIIK</sequence>
<dbReference type="Proteomes" id="UP000257109">
    <property type="component" value="Unassembled WGS sequence"/>
</dbReference>
<dbReference type="EMBL" id="QJKJ01015748">
    <property type="protein sequence ID" value="RDX62021.1"/>
    <property type="molecule type" value="Genomic_DNA"/>
</dbReference>
<evidence type="ECO:0000313" key="3">
    <source>
        <dbReference type="Proteomes" id="UP000257109"/>
    </source>
</evidence>
<evidence type="ECO:0000256" key="1">
    <source>
        <dbReference type="SAM" id="MobiDB-lite"/>
    </source>
</evidence>
<accession>A0A371E7L5</accession>
<proteinExistence type="predicted"/>
<comment type="caution">
    <text evidence="2">The sequence shown here is derived from an EMBL/GenBank/DDBJ whole genome shotgun (WGS) entry which is preliminary data.</text>
</comment>
<evidence type="ECO:0000313" key="2">
    <source>
        <dbReference type="EMBL" id="RDX62021.1"/>
    </source>
</evidence>